<evidence type="ECO:0000256" key="7">
    <source>
        <dbReference type="ARBA" id="ARBA00022842"/>
    </source>
</evidence>
<evidence type="ECO:0000256" key="4">
    <source>
        <dbReference type="ARBA" id="ARBA00022723"/>
    </source>
</evidence>
<evidence type="ECO:0000256" key="2">
    <source>
        <dbReference type="ARBA" id="ARBA00009959"/>
    </source>
</evidence>
<keyword evidence="7 9" id="KW-0460">Magnesium</keyword>
<dbReference type="GO" id="GO:0004521">
    <property type="term" value="F:RNA endonuclease activity"/>
    <property type="evidence" value="ECO:0007669"/>
    <property type="project" value="InterPro"/>
</dbReference>
<name>A0A238ZYQ3_9PSEU</name>
<dbReference type="NCBIfam" id="TIGR01573">
    <property type="entry name" value="cas2"/>
    <property type="match status" value="1"/>
</dbReference>
<evidence type="ECO:0000256" key="9">
    <source>
        <dbReference type="HAMAP-Rule" id="MF_01471"/>
    </source>
</evidence>
<dbReference type="Gene3D" id="3.30.70.240">
    <property type="match status" value="1"/>
</dbReference>
<reference evidence="11" key="1">
    <citation type="submission" date="2017-06" db="EMBL/GenBank/DDBJ databases">
        <authorList>
            <person name="Varghese N."/>
            <person name="Submissions S."/>
        </authorList>
    </citation>
    <scope>NUCLEOTIDE SEQUENCE [LARGE SCALE GENOMIC DNA]</scope>
    <source>
        <strain evidence="11">DSM 45207</strain>
    </source>
</reference>
<dbReference type="Pfam" id="PF09827">
    <property type="entry name" value="CRISPR_Cas2"/>
    <property type="match status" value="1"/>
</dbReference>
<accession>A0A238ZYQ3</accession>
<dbReference type="Proteomes" id="UP000198348">
    <property type="component" value="Unassembled WGS sequence"/>
</dbReference>
<evidence type="ECO:0000256" key="1">
    <source>
        <dbReference type="ARBA" id="ARBA00001946"/>
    </source>
</evidence>
<dbReference type="GO" id="GO:0046872">
    <property type="term" value="F:metal ion binding"/>
    <property type="evidence" value="ECO:0007669"/>
    <property type="project" value="UniProtKB-UniRule"/>
</dbReference>
<evidence type="ECO:0000256" key="5">
    <source>
        <dbReference type="ARBA" id="ARBA00022759"/>
    </source>
</evidence>
<keyword evidence="5 9" id="KW-0255">Endonuclease</keyword>
<sequence>MARRRYLLAYDIADPARLRRVCNLMEDHGERLQYSVFLCDLSKAERAELEASVTEVMHLAEDSVVEIDLGEARNPATVRTWGRSRRLPDSGPQIV</sequence>
<dbReference type="InterPro" id="IPR021127">
    <property type="entry name" value="CRISPR_associated_Cas2"/>
</dbReference>
<comment type="cofactor">
    <cofactor evidence="1 9">
        <name>Mg(2+)</name>
        <dbReference type="ChEBI" id="CHEBI:18420"/>
    </cofactor>
</comment>
<proteinExistence type="inferred from homology"/>
<dbReference type="CDD" id="cd09725">
    <property type="entry name" value="Cas2_I_II_III"/>
    <property type="match status" value="1"/>
</dbReference>
<keyword evidence="3 9" id="KW-0540">Nuclease</keyword>
<comment type="function">
    <text evidence="9">CRISPR (clustered regularly interspaced short palindromic repeat), is an adaptive immune system that provides protection against mobile genetic elements (viruses, transposable elements and conjugative plasmids). CRISPR clusters contain sequences complementary to antecedent mobile elements and target invading nucleic acids. CRISPR clusters are transcribed and processed into CRISPR RNA (crRNA). Functions as a ssRNA-specific endoribonuclease. Involved in the integration of spacer DNA into the CRISPR cassette.</text>
</comment>
<dbReference type="EMBL" id="FZNW01000027">
    <property type="protein sequence ID" value="SNR88131.1"/>
    <property type="molecule type" value="Genomic_DNA"/>
</dbReference>
<dbReference type="PANTHER" id="PTHR34405:SF3">
    <property type="entry name" value="CRISPR-ASSOCIATED ENDORIBONUCLEASE CAS2 3"/>
    <property type="match status" value="1"/>
</dbReference>
<dbReference type="InterPro" id="IPR019199">
    <property type="entry name" value="Virulence_VapD/CRISPR_Cas2"/>
</dbReference>
<evidence type="ECO:0000256" key="6">
    <source>
        <dbReference type="ARBA" id="ARBA00022801"/>
    </source>
</evidence>
<dbReference type="HAMAP" id="MF_01471">
    <property type="entry name" value="Cas2"/>
    <property type="match status" value="1"/>
</dbReference>
<comment type="similarity">
    <text evidence="2 9">Belongs to the CRISPR-associated endoribonuclease Cas2 protein family.</text>
</comment>
<keyword evidence="4 9" id="KW-0479">Metal-binding</keyword>
<evidence type="ECO:0000313" key="11">
    <source>
        <dbReference type="Proteomes" id="UP000198348"/>
    </source>
</evidence>
<keyword evidence="8 9" id="KW-0051">Antiviral defense</keyword>
<organism evidence="10 11">
    <name type="scientific">Haloechinothrix alba</name>
    <dbReference type="NCBI Taxonomy" id="664784"/>
    <lineage>
        <taxon>Bacteria</taxon>
        <taxon>Bacillati</taxon>
        <taxon>Actinomycetota</taxon>
        <taxon>Actinomycetes</taxon>
        <taxon>Pseudonocardiales</taxon>
        <taxon>Pseudonocardiaceae</taxon>
        <taxon>Haloechinothrix</taxon>
    </lineage>
</organism>
<dbReference type="GO" id="GO:0016787">
    <property type="term" value="F:hydrolase activity"/>
    <property type="evidence" value="ECO:0007669"/>
    <property type="project" value="UniProtKB-KW"/>
</dbReference>
<comment type="subunit">
    <text evidence="9">Homodimer, forms a heterotetramer with a Cas1 homodimer.</text>
</comment>
<gene>
    <name evidence="9" type="primary">cas2</name>
    <name evidence="10" type="ORF">SAMN06265360_12719</name>
</gene>
<dbReference type="EC" id="3.1.-.-" evidence="9"/>
<protein>
    <recommendedName>
        <fullName evidence="9">CRISPR-associated endoribonuclease Cas2</fullName>
        <ecNumber evidence="9">3.1.-.-</ecNumber>
    </recommendedName>
</protein>
<evidence type="ECO:0000313" key="10">
    <source>
        <dbReference type="EMBL" id="SNR88131.1"/>
    </source>
</evidence>
<evidence type="ECO:0000256" key="3">
    <source>
        <dbReference type="ARBA" id="ARBA00022722"/>
    </source>
</evidence>
<dbReference type="PANTHER" id="PTHR34405">
    <property type="entry name" value="CRISPR-ASSOCIATED ENDORIBONUCLEASE CAS2"/>
    <property type="match status" value="1"/>
</dbReference>
<evidence type="ECO:0000256" key="8">
    <source>
        <dbReference type="ARBA" id="ARBA00023118"/>
    </source>
</evidence>
<dbReference type="OrthoDB" id="9798176at2"/>
<dbReference type="SUPFAM" id="SSF143430">
    <property type="entry name" value="TTP0101/SSO1404-like"/>
    <property type="match status" value="1"/>
</dbReference>
<dbReference type="RefSeq" id="WP_089303223.1">
    <property type="nucleotide sequence ID" value="NZ_FZNW01000027.1"/>
</dbReference>
<dbReference type="GO" id="GO:0043571">
    <property type="term" value="P:maintenance of CRISPR repeat elements"/>
    <property type="evidence" value="ECO:0007669"/>
    <property type="project" value="UniProtKB-UniRule"/>
</dbReference>
<feature type="binding site" evidence="9">
    <location>
        <position position="11"/>
    </location>
    <ligand>
        <name>Mg(2+)</name>
        <dbReference type="ChEBI" id="CHEBI:18420"/>
        <note>catalytic</note>
    </ligand>
</feature>
<dbReference type="AlphaFoldDB" id="A0A238ZYQ3"/>
<dbReference type="GO" id="GO:0051607">
    <property type="term" value="P:defense response to virus"/>
    <property type="evidence" value="ECO:0007669"/>
    <property type="project" value="UniProtKB-UniRule"/>
</dbReference>
<keyword evidence="11" id="KW-1185">Reference proteome</keyword>
<keyword evidence="6 9" id="KW-0378">Hydrolase</keyword>